<sequence length="201" mass="22632">MGMTMGIARGIEFLHTGTEHGIFGNDLNIATVLLDDDNRTAKTSSYNIFDIPKGFNVEKAQHKNVIFTVWDVGGQEKLRPLWRHYFNDRNGPNQRPSALTTDSHRNNVGRHHSRKGSGIVVGTTPFFSLPFLLLLLSWATRQKKAEALCTVHGEIEAELTAKANQQKGHYSQHKDQKPGRKKLNNREVTDAFHLFVLVGTM</sequence>
<dbReference type="Pfam" id="PF00025">
    <property type="entry name" value="Arf"/>
    <property type="match status" value="1"/>
</dbReference>
<dbReference type="STRING" id="35608.A0A2U1KXU3"/>
<keyword evidence="11" id="KW-1185">Reference proteome</keyword>
<evidence type="ECO:0000256" key="8">
    <source>
        <dbReference type="SAM" id="MobiDB-lite"/>
    </source>
</evidence>
<dbReference type="Proteomes" id="UP000245207">
    <property type="component" value="Unassembled WGS sequence"/>
</dbReference>
<keyword evidence="5" id="KW-0653">Protein transport</keyword>
<keyword evidence="9" id="KW-0472">Membrane</keyword>
<dbReference type="Gene3D" id="3.40.50.300">
    <property type="entry name" value="P-loop containing nucleotide triphosphate hydrolases"/>
    <property type="match status" value="1"/>
</dbReference>
<keyword evidence="9" id="KW-0812">Transmembrane</keyword>
<dbReference type="SMART" id="SM00177">
    <property type="entry name" value="ARF"/>
    <property type="match status" value="1"/>
</dbReference>
<keyword evidence="5" id="KW-0813">Transport</keyword>
<keyword evidence="3 7" id="KW-0547">Nucleotide-binding</keyword>
<proteinExistence type="inferred from homology"/>
<keyword evidence="4" id="KW-0931">ER-Golgi transport</keyword>
<dbReference type="GO" id="GO:0016192">
    <property type="term" value="P:vesicle-mediated transport"/>
    <property type="evidence" value="ECO:0007669"/>
    <property type="project" value="UniProtKB-KW"/>
</dbReference>
<evidence type="ECO:0000256" key="2">
    <source>
        <dbReference type="ARBA" id="ARBA00022707"/>
    </source>
</evidence>
<keyword evidence="2" id="KW-0449">Lipoprotein</keyword>
<comment type="caution">
    <text evidence="10">The sequence shown here is derived from an EMBL/GenBank/DDBJ whole genome shotgun (WGS) entry which is preliminary data.</text>
</comment>
<evidence type="ECO:0000313" key="10">
    <source>
        <dbReference type="EMBL" id="PWA41572.1"/>
    </source>
</evidence>
<evidence type="ECO:0000256" key="4">
    <source>
        <dbReference type="ARBA" id="ARBA00022892"/>
    </source>
</evidence>
<evidence type="ECO:0000256" key="5">
    <source>
        <dbReference type="ARBA" id="ARBA00022927"/>
    </source>
</evidence>
<evidence type="ECO:0000256" key="7">
    <source>
        <dbReference type="PIRSR" id="PIRSR606689-1"/>
    </source>
</evidence>
<dbReference type="GO" id="GO:0015031">
    <property type="term" value="P:protein transport"/>
    <property type="evidence" value="ECO:0007669"/>
    <property type="project" value="UniProtKB-KW"/>
</dbReference>
<feature type="binding site" evidence="7">
    <location>
        <position position="74"/>
    </location>
    <ligand>
        <name>GTP</name>
        <dbReference type="ChEBI" id="CHEBI:37565"/>
    </ligand>
</feature>
<protein>
    <submittedName>
        <fullName evidence="10">Uncharacterized protein</fullName>
    </submittedName>
</protein>
<evidence type="ECO:0000256" key="1">
    <source>
        <dbReference type="ARBA" id="ARBA00010290"/>
    </source>
</evidence>
<dbReference type="InterPro" id="IPR027417">
    <property type="entry name" value="P-loop_NTPase"/>
</dbReference>
<dbReference type="GO" id="GO:0003924">
    <property type="term" value="F:GTPase activity"/>
    <property type="evidence" value="ECO:0007669"/>
    <property type="project" value="InterPro"/>
</dbReference>
<dbReference type="InterPro" id="IPR024156">
    <property type="entry name" value="Small_GTPase_ARF"/>
</dbReference>
<evidence type="ECO:0000256" key="6">
    <source>
        <dbReference type="ARBA" id="ARBA00023134"/>
    </source>
</evidence>
<dbReference type="InterPro" id="IPR006689">
    <property type="entry name" value="Small_GTPase_ARF/SAR"/>
</dbReference>
<feature type="compositionally biased region" description="Basic and acidic residues" evidence="8">
    <location>
        <begin position="172"/>
        <end position="184"/>
    </location>
</feature>
<evidence type="ECO:0000256" key="9">
    <source>
        <dbReference type="SAM" id="Phobius"/>
    </source>
</evidence>
<evidence type="ECO:0000313" key="11">
    <source>
        <dbReference type="Proteomes" id="UP000245207"/>
    </source>
</evidence>
<dbReference type="GO" id="GO:0005525">
    <property type="term" value="F:GTP binding"/>
    <property type="evidence" value="ECO:0007669"/>
    <property type="project" value="UniProtKB-KW"/>
</dbReference>
<reference evidence="10 11" key="1">
    <citation type="journal article" date="2018" name="Mol. Plant">
        <title>The genome of Artemisia annua provides insight into the evolution of Asteraceae family and artemisinin biosynthesis.</title>
        <authorList>
            <person name="Shen Q."/>
            <person name="Zhang L."/>
            <person name="Liao Z."/>
            <person name="Wang S."/>
            <person name="Yan T."/>
            <person name="Shi P."/>
            <person name="Liu M."/>
            <person name="Fu X."/>
            <person name="Pan Q."/>
            <person name="Wang Y."/>
            <person name="Lv Z."/>
            <person name="Lu X."/>
            <person name="Zhang F."/>
            <person name="Jiang W."/>
            <person name="Ma Y."/>
            <person name="Chen M."/>
            <person name="Hao X."/>
            <person name="Li L."/>
            <person name="Tang Y."/>
            <person name="Lv G."/>
            <person name="Zhou Y."/>
            <person name="Sun X."/>
            <person name="Brodelius P.E."/>
            <person name="Rose J.K.C."/>
            <person name="Tang K."/>
        </authorList>
    </citation>
    <scope>NUCLEOTIDE SEQUENCE [LARGE SCALE GENOMIC DNA]</scope>
    <source>
        <strain evidence="11">cv. Huhao1</strain>
        <tissue evidence="10">Leaf</tissue>
    </source>
</reference>
<organism evidence="10 11">
    <name type="scientific">Artemisia annua</name>
    <name type="common">Sweet wormwood</name>
    <dbReference type="NCBI Taxonomy" id="35608"/>
    <lineage>
        <taxon>Eukaryota</taxon>
        <taxon>Viridiplantae</taxon>
        <taxon>Streptophyta</taxon>
        <taxon>Embryophyta</taxon>
        <taxon>Tracheophyta</taxon>
        <taxon>Spermatophyta</taxon>
        <taxon>Magnoliopsida</taxon>
        <taxon>eudicotyledons</taxon>
        <taxon>Gunneridae</taxon>
        <taxon>Pentapetalae</taxon>
        <taxon>asterids</taxon>
        <taxon>campanulids</taxon>
        <taxon>Asterales</taxon>
        <taxon>Asteraceae</taxon>
        <taxon>Asteroideae</taxon>
        <taxon>Anthemideae</taxon>
        <taxon>Artemisiinae</taxon>
        <taxon>Artemisia</taxon>
    </lineage>
</organism>
<feature type="region of interest" description="Disordered" evidence="8">
    <location>
        <begin position="162"/>
        <end position="184"/>
    </location>
</feature>
<evidence type="ECO:0000256" key="3">
    <source>
        <dbReference type="ARBA" id="ARBA00022741"/>
    </source>
</evidence>
<keyword evidence="6 7" id="KW-0342">GTP-binding</keyword>
<keyword evidence="2" id="KW-0519">Myristate</keyword>
<feature type="region of interest" description="Disordered" evidence="8">
    <location>
        <begin position="89"/>
        <end position="116"/>
    </location>
</feature>
<comment type="similarity">
    <text evidence="1">Belongs to the small GTPase superfamily. Arf family.</text>
</comment>
<feature type="compositionally biased region" description="Polar residues" evidence="8">
    <location>
        <begin position="90"/>
        <end position="101"/>
    </location>
</feature>
<feature type="transmembrane region" description="Helical" evidence="9">
    <location>
        <begin position="119"/>
        <end position="139"/>
    </location>
</feature>
<name>A0A2U1KXU3_ARTAN</name>
<dbReference type="OrthoDB" id="676979at2759"/>
<dbReference type="EMBL" id="PKPP01012988">
    <property type="protein sequence ID" value="PWA41572.1"/>
    <property type="molecule type" value="Genomic_DNA"/>
</dbReference>
<dbReference type="PANTHER" id="PTHR11711">
    <property type="entry name" value="ADP RIBOSYLATION FACTOR-RELATED"/>
    <property type="match status" value="1"/>
</dbReference>
<keyword evidence="9" id="KW-1133">Transmembrane helix</keyword>
<dbReference type="AlphaFoldDB" id="A0A2U1KXU3"/>
<accession>A0A2U1KXU3</accession>
<dbReference type="SUPFAM" id="SSF52540">
    <property type="entry name" value="P-loop containing nucleoside triphosphate hydrolases"/>
    <property type="match status" value="1"/>
</dbReference>
<gene>
    <name evidence="10" type="ORF">CTI12_AA538190</name>
</gene>